<evidence type="ECO:0008006" key="4">
    <source>
        <dbReference type="Google" id="ProtNLM"/>
    </source>
</evidence>
<comment type="caution">
    <text evidence="2">The sequence shown here is derived from an EMBL/GenBank/DDBJ whole genome shotgun (WGS) entry which is preliminary data.</text>
</comment>
<name>A0A2G8RVX3_9APHY</name>
<keyword evidence="1" id="KW-0732">Signal</keyword>
<dbReference type="AlphaFoldDB" id="A0A2G8RVX3"/>
<sequence length="74" mass="7808">MFPLKLLVLTATLAVSAAASPPHADYVTTITETFNGKTTTLVETIDAPYTTTEVLTVSGTPTTVTTVIEPFPTH</sequence>
<proteinExistence type="predicted"/>
<feature type="chain" id="PRO_5013802471" description="Transporter" evidence="1">
    <location>
        <begin position="19"/>
        <end position="74"/>
    </location>
</feature>
<evidence type="ECO:0000256" key="1">
    <source>
        <dbReference type="SAM" id="SignalP"/>
    </source>
</evidence>
<keyword evidence="3" id="KW-1185">Reference proteome</keyword>
<dbReference type="Proteomes" id="UP000230002">
    <property type="component" value="Unassembled WGS sequence"/>
</dbReference>
<organism evidence="2 3">
    <name type="scientific">Ganoderma sinense ZZ0214-1</name>
    <dbReference type="NCBI Taxonomy" id="1077348"/>
    <lineage>
        <taxon>Eukaryota</taxon>
        <taxon>Fungi</taxon>
        <taxon>Dikarya</taxon>
        <taxon>Basidiomycota</taxon>
        <taxon>Agaricomycotina</taxon>
        <taxon>Agaricomycetes</taxon>
        <taxon>Polyporales</taxon>
        <taxon>Polyporaceae</taxon>
        <taxon>Ganoderma</taxon>
    </lineage>
</organism>
<protein>
    <recommendedName>
        <fullName evidence="4">Transporter</fullName>
    </recommendedName>
</protein>
<gene>
    <name evidence="2" type="ORF">GSI_11411</name>
</gene>
<evidence type="ECO:0000313" key="2">
    <source>
        <dbReference type="EMBL" id="PIL25661.1"/>
    </source>
</evidence>
<dbReference type="EMBL" id="AYKW01000045">
    <property type="protein sequence ID" value="PIL25661.1"/>
    <property type="molecule type" value="Genomic_DNA"/>
</dbReference>
<feature type="signal peptide" evidence="1">
    <location>
        <begin position="1"/>
        <end position="18"/>
    </location>
</feature>
<reference evidence="2 3" key="1">
    <citation type="journal article" date="2015" name="Sci. Rep.">
        <title>Chromosome-level genome map provides insights into diverse defense mechanisms in the medicinal fungus Ganoderma sinense.</title>
        <authorList>
            <person name="Zhu Y."/>
            <person name="Xu J."/>
            <person name="Sun C."/>
            <person name="Zhou S."/>
            <person name="Xu H."/>
            <person name="Nelson D.R."/>
            <person name="Qian J."/>
            <person name="Song J."/>
            <person name="Luo H."/>
            <person name="Xiang L."/>
            <person name="Li Y."/>
            <person name="Xu Z."/>
            <person name="Ji A."/>
            <person name="Wang L."/>
            <person name="Lu S."/>
            <person name="Hayward A."/>
            <person name="Sun W."/>
            <person name="Li X."/>
            <person name="Schwartz D.C."/>
            <person name="Wang Y."/>
            <person name="Chen S."/>
        </authorList>
    </citation>
    <scope>NUCLEOTIDE SEQUENCE [LARGE SCALE GENOMIC DNA]</scope>
    <source>
        <strain evidence="2 3">ZZ0214-1</strain>
    </source>
</reference>
<evidence type="ECO:0000313" key="3">
    <source>
        <dbReference type="Proteomes" id="UP000230002"/>
    </source>
</evidence>
<accession>A0A2G8RVX3</accession>